<reference evidence="2" key="1">
    <citation type="submission" date="2019-06" db="EMBL/GenBank/DDBJ databases">
        <authorList>
            <consortium name="Wellcome Sanger Institute Data Sharing"/>
        </authorList>
    </citation>
    <scope>NUCLEOTIDE SEQUENCE [LARGE SCALE GENOMIC DNA]</scope>
</reference>
<dbReference type="InterPro" id="IPR016187">
    <property type="entry name" value="CTDL_fold"/>
</dbReference>
<dbReference type="PANTHER" id="PTHR45784:SF5">
    <property type="entry name" value="C-TYPE LECTIN DOMAIN FAMILY 20 MEMBER A-RELATED"/>
    <property type="match status" value="1"/>
</dbReference>
<evidence type="ECO:0000259" key="1">
    <source>
        <dbReference type="PROSITE" id="PS50041"/>
    </source>
</evidence>
<dbReference type="InterPro" id="IPR001304">
    <property type="entry name" value="C-type_lectin-like"/>
</dbReference>
<dbReference type="InterPro" id="IPR016186">
    <property type="entry name" value="C-type_lectin-like/link_sf"/>
</dbReference>
<sequence>MLSSYLQQPDHLYLLVNNRQLQTKIIVRLFLWILVEGHKTWSDAQSHCRQSYTDLASIRNLTENEEIRGLISDFSWIGLFKDGWKWSDGSALSFSKWDNSQPSGGDKHCATSHLGKWRTDLCSDRFYFACYSGK</sequence>
<dbReference type="Pfam" id="PF00059">
    <property type="entry name" value="Lectin_C"/>
    <property type="match status" value="1"/>
</dbReference>
<dbReference type="SMART" id="SM00034">
    <property type="entry name" value="CLECT"/>
    <property type="match status" value="1"/>
</dbReference>
<dbReference type="PANTHER" id="PTHR45784">
    <property type="entry name" value="C-TYPE LECTIN DOMAIN FAMILY 20 MEMBER A-RELATED"/>
    <property type="match status" value="1"/>
</dbReference>
<dbReference type="SUPFAM" id="SSF56436">
    <property type="entry name" value="C-type lectin-like"/>
    <property type="match status" value="1"/>
</dbReference>
<evidence type="ECO:0000313" key="3">
    <source>
        <dbReference type="Proteomes" id="UP000472263"/>
    </source>
</evidence>
<dbReference type="InParanoid" id="A0A667W8P6"/>
<reference evidence="2" key="2">
    <citation type="submission" date="2025-08" db="UniProtKB">
        <authorList>
            <consortium name="Ensembl"/>
        </authorList>
    </citation>
    <scope>IDENTIFICATION</scope>
</reference>
<feature type="domain" description="C-type lectin" evidence="1">
    <location>
        <begin position="32"/>
        <end position="131"/>
    </location>
</feature>
<proteinExistence type="predicted"/>
<dbReference type="AlphaFoldDB" id="A0A667W8P6"/>
<protein>
    <recommendedName>
        <fullName evidence="1">C-type lectin domain-containing protein</fullName>
    </recommendedName>
</protein>
<keyword evidence="3" id="KW-1185">Reference proteome</keyword>
<dbReference type="Gene3D" id="3.10.100.10">
    <property type="entry name" value="Mannose-Binding Protein A, subunit A"/>
    <property type="match status" value="1"/>
</dbReference>
<dbReference type="GeneTree" id="ENSGT01100000263473"/>
<evidence type="ECO:0000313" key="2">
    <source>
        <dbReference type="Ensembl" id="ENSMMDP00005000605.1"/>
    </source>
</evidence>
<dbReference type="PROSITE" id="PS50041">
    <property type="entry name" value="C_TYPE_LECTIN_2"/>
    <property type="match status" value="1"/>
</dbReference>
<name>A0A667W8P6_9TELE</name>
<reference evidence="2" key="3">
    <citation type="submission" date="2025-09" db="UniProtKB">
        <authorList>
            <consortium name="Ensembl"/>
        </authorList>
    </citation>
    <scope>IDENTIFICATION</scope>
</reference>
<dbReference type="Ensembl" id="ENSMMDT00005000617.1">
    <property type="protein sequence ID" value="ENSMMDP00005000605.1"/>
    <property type="gene ID" value="ENSMMDG00005000394.1"/>
</dbReference>
<dbReference type="Proteomes" id="UP000472263">
    <property type="component" value="Chromosome 8"/>
</dbReference>
<organism evidence="2 3">
    <name type="scientific">Myripristis murdjan</name>
    <name type="common">pinecone soldierfish</name>
    <dbReference type="NCBI Taxonomy" id="586833"/>
    <lineage>
        <taxon>Eukaryota</taxon>
        <taxon>Metazoa</taxon>
        <taxon>Chordata</taxon>
        <taxon>Craniata</taxon>
        <taxon>Vertebrata</taxon>
        <taxon>Euteleostomi</taxon>
        <taxon>Actinopterygii</taxon>
        <taxon>Neopterygii</taxon>
        <taxon>Teleostei</taxon>
        <taxon>Neoteleostei</taxon>
        <taxon>Acanthomorphata</taxon>
        <taxon>Holocentriformes</taxon>
        <taxon>Holocentridae</taxon>
        <taxon>Myripristis</taxon>
    </lineage>
</organism>
<accession>A0A667W8P6</accession>